<name>A0A495EBD1_9FLAO</name>
<evidence type="ECO:0000313" key="2">
    <source>
        <dbReference type="Proteomes" id="UP000269412"/>
    </source>
</evidence>
<dbReference type="Proteomes" id="UP000269412">
    <property type="component" value="Unassembled WGS sequence"/>
</dbReference>
<dbReference type="InterPro" id="IPR036641">
    <property type="entry name" value="HPT_dom_sf"/>
</dbReference>
<dbReference type="GO" id="GO:0000160">
    <property type="term" value="P:phosphorelay signal transduction system"/>
    <property type="evidence" value="ECO:0007669"/>
    <property type="project" value="InterPro"/>
</dbReference>
<dbReference type="RefSeq" id="WP_121063196.1">
    <property type="nucleotide sequence ID" value="NZ_RBIQ01000007.1"/>
</dbReference>
<dbReference type="Gene3D" id="1.20.120.160">
    <property type="entry name" value="HPT domain"/>
    <property type="match status" value="1"/>
</dbReference>
<dbReference type="AlphaFoldDB" id="A0A495EBD1"/>
<keyword evidence="2" id="KW-1185">Reference proteome</keyword>
<gene>
    <name evidence="1" type="ORF">CLV91_0267</name>
</gene>
<evidence type="ECO:0000313" key="1">
    <source>
        <dbReference type="EMBL" id="RKR14192.1"/>
    </source>
</evidence>
<evidence type="ECO:0008006" key="3">
    <source>
        <dbReference type="Google" id="ProtNLM"/>
    </source>
</evidence>
<protein>
    <recommendedName>
        <fullName evidence="3">Hpt domain-containing protein</fullName>
    </recommendedName>
</protein>
<dbReference type="SUPFAM" id="SSF47226">
    <property type="entry name" value="Histidine-containing phosphotransfer domain, HPT domain"/>
    <property type="match status" value="1"/>
</dbReference>
<comment type="caution">
    <text evidence="1">The sequence shown here is derived from an EMBL/GenBank/DDBJ whole genome shotgun (WGS) entry which is preliminary data.</text>
</comment>
<accession>A0A495EBD1</accession>
<proteinExistence type="predicted"/>
<reference evidence="1 2" key="1">
    <citation type="submission" date="2018-10" db="EMBL/GenBank/DDBJ databases">
        <title>Genomic Encyclopedia of Archaeal and Bacterial Type Strains, Phase II (KMG-II): from individual species to whole genera.</title>
        <authorList>
            <person name="Goeker M."/>
        </authorList>
    </citation>
    <scope>NUCLEOTIDE SEQUENCE [LARGE SCALE GENOMIC DNA]</scope>
    <source>
        <strain evidence="1 2">DSM 25230</strain>
    </source>
</reference>
<dbReference type="OrthoDB" id="1441381at2"/>
<dbReference type="EMBL" id="RBIQ01000007">
    <property type="protein sequence ID" value="RKR14192.1"/>
    <property type="molecule type" value="Genomic_DNA"/>
</dbReference>
<sequence length="107" mass="12358">MSEEQPNLNYVKELAGGDQSFEQKFLGIIKSEFPVEKQTYIDCLAKEDYNATAEIVHKLKHKFNILGLQKGYRLAVGFEEQLKFGNSKLKDDFLKILITIENYILNI</sequence>
<organism evidence="1 2">
    <name type="scientific">Maribacter vaceletii</name>
    <dbReference type="NCBI Taxonomy" id="1206816"/>
    <lineage>
        <taxon>Bacteria</taxon>
        <taxon>Pseudomonadati</taxon>
        <taxon>Bacteroidota</taxon>
        <taxon>Flavobacteriia</taxon>
        <taxon>Flavobacteriales</taxon>
        <taxon>Flavobacteriaceae</taxon>
        <taxon>Maribacter</taxon>
    </lineage>
</organism>